<accession>A0ABD2Y8Q6</accession>
<organism evidence="2 3">
    <name type="scientific">Cinchona calisaya</name>
    <dbReference type="NCBI Taxonomy" id="153742"/>
    <lineage>
        <taxon>Eukaryota</taxon>
        <taxon>Viridiplantae</taxon>
        <taxon>Streptophyta</taxon>
        <taxon>Embryophyta</taxon>
        <taxon>Tracheophyta</taxon>
        <taxon>Spermatophyta</taxon>
        <taxon>Magnoliopsida</taxon>
        <taxon>eudicotyledons</taxon>
        <taxon>Gunneridae</taxon>
        <taxon>Pentapetalae</taxon>
        <taxon>asterids</taxon>
        <taxon>lamiids</taxon>
        <taxon>Gentianales</taxon>
        <taxon>Rubiaceae</taxon>
        <taxon>Cinchonoideae</taxon>
        <taxon>Cinchoneae</taxon>
        <taxon>Cinchona</taxon>
    </lineage>
</organism>
<evidence type="ECO:0000256" key="1">
    <source>
        <dbReference type="SAM" id="MobiDB-lite"/>
    </source>
</evidence>
<keyword evidence="3" id="KW-1185">Reference proteome</keyword>
<gene>
    <name evidence="2" type="ORF">ACH5RR_033704</name>
</gene>
<proteinExistence type="predicted"/>
<evidence type="ECO:0000313" key="3">
    <source>
        <dbReference type="Proteomes" id="UP001630127"/>
    </source>
</evidence>
<feature type="region of interest" description="Disordered" evidence="1">
    <location>
        <begin position="72"/>
        <end position="106"/>
    </location>
</feature>
<dbReference type="AlphaFoldDB" id="A0ABD2Y8Q6"/>
<dbReference type="EMBL" id="JBJUIK010000014">
    <property type="protein sequence ID" value="KAL3503863.1"/>
    <property type="molecule type" value="Genomic_DNA"/>
</dbReference>
<comment type="caution">
    <text evidence="2">The sequence shown here is derived from an EMBL/GenBank/DDBJ whole genome shotgun (WGS) entry which is preliminary data.</text>
</comment>
<feature type="compositionally biased region" description="Polar residues" evidence="1">
    <location>
        <begin position="96"/>
        <end position="106"/>
    </location>
</feature>
<reference evidence="2 3" key="1">
    <citation type="submission" date="2024-11" db="EMBL/GenBank/DDBJ databases">
        <title>A near-complete genome assembly of Cinchona calisaya.</title>
        <authorList>
            <person name="Lian D.C."/>
            <person name="Zhao X.W."/>
            <person name="Wei L."/>
        </authorList>
    </citation>
    <scope>NUCLEOTIDE SEQUENCE [LARGE SCALE GENOMIC DNA]</scope>
    <source>
        <tissue evidence="2">Nenye</tissue>
    </source>
</reference>
<evidence type="ECO:0000313" key="2">
    <source>
        <dbReference type="EMBL" id="KAL3503863.1"/>
    </source>
</evidence>
<feature type="compositionally biased region" description="Basic and acidic residues" evidence="1">
    <location>
        <begin position="72"/>
        <end position="95"/>
    </location>
</feature>
<dbReference type="Proteomes" id="UP001630127">
    <property type="component" value="Unassembled WGS sequence"/>
</dbReference>
<name>A0ABD2Y8Q6_9GENT</name>
<protein>
    <submittedName>
        <fullName evidence="2">Uncharacterized protein</fullName>
    </submittedName>
</protein>
<sequence>MEQGDSNAPILLGRPFLATSQTKIDIQKGTVSMEFGDKSVDFGIYDDVEPSEHTKLVSVIDVCKALIQEIHEHTNNQEVDTNRQEHLEEKNKDLVQETSNGGPNAL</sequence>